<reference evidence="2" key="1">
    <citation type="journal article" date="2019" name="Int. J. Syst. Evol. Microbiol.">
        <title>The Global Catalogue of Microorganisms (GCM) 10K type strain sequencing project: providing services to taxonomists for standard genome sequencing and annotation.</title>
        <authorList>
            <consortium name="The Broad Institute Genomics Platform"/>
            <consortium name="The Broad Institute Genome Sequencing Center for Infectious Disease"/>
            <person name="Wu L."/>
            <person name="Ma J."/>
        </authorList>
    </citation>
    <scope>NUCLEOTIDE SEQUENCE [LARGE SCALE GENOMIC DNA]</scope>
    <source>
        <strain evidence="2">NBRC 102520</strain>
    </source>
</reference>
<evidence type="ECO:0000313" key="1">
    <source>
        <dbReference type="EMBL" id="GLR84043.1"/>
    </source>
</evidence>
<dbReference type="Proteomes" id="UP001156905">
    <property type="component" value="Unassembled WGS sequence"/>
</dbReference>
<name>A0ABQ6AP50_9BRAD</name>
<keyword evidence="2" id="KW-1185">Reference proteome</keyword>
<accession>A0ABQ6AP50</accession>
<dbReference type="EMBL" id="BSOW01000002">
    <property type="protein sequence ID" value="GLR84043.1"/>
    <property type="molecule type" value="Genomic_DNA"/>
</dbReference>
<gene>
    <name evidence="1" type="ORF">GCM10007857_07530</name>
</gene>
<sequence length="77" mass="8697">MLFPYYLIVGDLGGFRDGLRFHGVADGVRERGRDRVDDLGIRLRAQEARAQAFRLLALADQVLKILDLVAQCIVDRL</sequence>
<protein>
    <submittedName>
        <fullName evidence="1">Uncharacterized protein</fullName>
    </submittedName>
</protein>
<proteinExistence type="predicted"/>
<dbReference type="RefSeq" id="WP_284261245.1">
    <property type="nucleotide sequence ID" value="NZ_BSOW01000002.1"/>
</dbReference>
<organism evidence="1 2">
    <name type="scientific">Bradyrhizobium iriomotense</name>
    <dbReference type="NCBI Taxonomy" id="441950"/>
    <lineage>
        <taxon>Bacteria</taxon>
        <taxon>Pseudomonadati</taxon>
        <taxon>Pseudomonadota</taxon>
        <taxon>Alphaproteobacteria</taxon>
        <taxon>Hyphomicrobiales</taxon>
        <taxon>Nitrobacteraceae</taxon>
        <taxon>Bradyrhizobium</taxon>
    </lineage>
</organism>
<evidence type="ECO:0000313" key="2">
    <source>
        <dbReference type="Proteomes" id="UP001156905"/>
    </source>
</evidence>
<comment type="caution">
    <text evidence="1">The sequence shown here is derived from an EMBL/GenBank/DDBJ whole genome shotgun (WGS) entry which is preliminary data.</text>
</comment>